<gene>
    <name evidence="2" type="ORF">F6B42_02980</name>
</gene>
<dbReference type="RefSeq" id="WP_150418091.1">
    <property type="nucleotide sequence ID" value="NZ_VYRZ01000001.1"/>
</dbReference>
<feature type="transmembrane region" description="Helical" evidence="1">
    <location>
        <begin position="198"/>
        <end position="219"/>
    </location>
</feature>
<feature type="transmembrane region" description="Helical" evidence="1">
    <location>
        <begin position="32"/>
        <end position="52"/>
    </location>
</feature>
<evidence type="ECO:0000313" key="2">
    <source>
        <dbReference type="EMBL" id="KAA9089459.1"/>
    </source>
</evidence>
<evidence type="ECO:0000256" key="1">
    <source>
        <dbReference type="SAM" id="Phobius"/>
    </source>
</evidence>
<name>A0A5J5IUW9_9MICO</name>
<dbReference type="EMBL" id="VYRZ01000001">
    <property type="protein sequence ID" value="KAA9089459.1"/>
    <property type="molecule type" value="Genomic_DNA"/>
</dbReference>
<keyword evidence="3" id="KW-1185">Reference proteome</keyword>
<feature type="transmembrane region" description="Helical" evidence="1">
    <location>
        <begin position="110"/>
        <end position="129"/>
    </location>
</feature>
<sequence length="351" mass="37149">MSPRRAGATLITASVVAGVAAAAFLTTSGWWGLVAAVVLSASMAGVGLGVACTTRTTWGAEPAAVEPDAAVRIRRSRRTALVTGFVVIVSSLGSLTMVAVATVVGGLGPASVSLTIVTAAGIITGVTLIRFGRSRSLPDGDTEPALGADSSDDSGWRRVSRRDPVTIALYSAPVLVLVAYLLLQVVRLPGELAGGRAVGFVVSAAVAMGVLVGGAAWAFRRYPEVWVDERRSLIRIRDDEIVWADLVSAQVSAMRVWPGSPRTVFLTLATSDGRRVPLPVRRRDRLVMTPDERELVARVVHASSIEVPRAPEDPEGRFSRYNFPTHVGREDAARLIAKPPRADEDLPIAYG</sequence>
<accession>A0A5J5IUW9</accession>
<evidence type="ECO:0000313" key="3">
    <source>
        <dbReference type="Proteomes" id="UP000327039"/>
    </source>
</evidence>
<feature type="transmembrane region" description="Helical" evidence="1">
    <location>
        <begin position="167"/>
        <end position="186"/>
    </location>
</feature>
<organism evidence="2 3">
    <name type="scientific">Microbacterium radiodurans</name>
    <dbReference type="NCBI Taxonomy" id="661398"/>
    <lineage>
        <taxon>Bacteria</taxon>
        <taxon>Bacillati</taxon>
        <taxon>Actinomycetota</taxon>
        <taxon>Actinomycetes</taxon>
        <taxon>Micrococcales</taxon>
        <taxon>Microbacteriaceae</taxon>
        <taxon>Microbacterium</taxon>
    </lineage>
</organism>
<protein>
    <submittedName>
        <fullName evidence="2">Uncharacterized protein</fullName>
    </submittedName>
</protein>
<reference evidence="3" key="1">
    <citation type="submission" date="2019-09" db="EMBL/GenBank/DDBJ databases">
        <title>Mumia zhuanghuii sp. nov. isolated from the intestinal contents of plateau pika (Ochotona curzoniae) in the Qinghai-Tibet plateau of China.</title>
        <authorList>
            <person name="Tian Z."/>
        </authorList>
    </citation>
    <scope>NUCLEOTIDE SEQUENCE [LARGE SCALE GENOMIC DNA]</scope>
    <source>
        <strain evidence="3">DSM 25564</strain>
    </source>
</reference>
<keyword evidence="1" id="KW-0812">Transmembrane</keyword>
<dbReference type="OrthoDB" id="5068336at2"/>
<proteinExistence type="predicted"/>
<feature type="transmembrane region" description="Helical" evidence="1">
    <location>
        <begin position="80"/>
        <end position="104"/>
    </location>
</feature>
<keyword evidence="1" id="KW-0472">Membrane</keyword>
<keyword evidence="1" id="KW-1133">Transmembrane helix</keyword>
<dbReference type="Proteomes" id="UP000327039">
    <property type="component" value="Unassembled WGS sequence"/>
</dbReference>
<comment type="caution">
    <text evidence="2">The sequence shown here is derived from an EMBL/GenBank/DDBJ whole genome shotgun (WGS) entry which is preliminary data.</text>
</comment>
<dbReference type="AlphaFoldDB" id="A0A5J5IUW9"/>